<name>A0A2S0RHI9_9FLAO</name>
<dbReference type="AlphaFoldDB" id="A0A2S0RHI9"/>
<proteinExistence type="predicted"/>
<dbReference type="OrthoDB" id="1350422at2"/>
<evidence type="ECO:0000313" key="2">
    <source>
        <dbReference type="Proteomes" id="UP000244193"/>
    </source>
</evidence>
<dbReference type="EMBL" id="CP028811">
    <property type="protein sequence ID" value="AWA31126.1"/>
    <property type="molecule type" value="Genomic_DNA"/>
</dbReference>
<evidence type="ECO:0000313" key="1">
    <source>
        <dbReference type="EMBL" id="AWA31126.1"/>
    </source>
</evidence>
<dbReference type="RefSeq" id="WP_108372816.1">
    <property type="nucleotide sequence ID" value="NZ_CP028811.1"/>
</dbReference>
<keyword evidence="2" id="KW-1185">Reference proteome</keyword>
<accession>A0A2S0RHI9</accession>
<organism evidence="1 2">
    <name type="scientific">Flavobacterium magnum</name>
    <dbReference type="NCBI Taxonomy" id="2162713"/>
    <lineage>
        <taxon>Bacteria</taxon>
        <taxon>Pseudomonadati</taxon>
        <taxon>Bacteroidota</taxon>
        <taxon>Flavobacteriia</taxon>
        <taxon>Flavobacteriales</taxon>
        <taxon>Flavobacteriaceae</taxon>
        <taxon>Flavobacterium</taxon>
    </lineage>
</organism>
<reference evidence="1 2" key="1">
    <citation type="submission" date="2018-04" db="EMBL/GenBank/DDBJ databases">
        <title>Genome sequencing of Flavobacterium sp. HYN0048.</title>
        <authorList>
            <person name="Yi H."/>
            <person name="Baek C."/>
        </authorList>
    </citation>
    <scope>NUCLEOTIDE SEQUENCE [LARGE SCALE GENOMIC DNA]</scope>
    <source>
        <strain evidence="1 2">HYN0048</strain>
    </source>
</reference>
<dbReference type="KEGG" id="fmg:HYN48_14070"/>
<dbReference type="Proteomes" id="UP000244193">
    <property type="component" value="Chromosome"/>
</dbReference>
<protein>
    <submittedName>
        <fullName evidence="1">Uncharacterized protein</fullName>
    </submittedName>
</protein>
<sequence length="310" mass="35625">MQTILTVFFVLLANLMIGQTFITIDKDTNEFIENVNYSLFKDKKTVSKGVTLPNQPTIILDEVKYDSIAFSRVDYESLGLAKNKLDSVIYLSKKIVNLDEVVVTSKSKKDIVFGENNRFIRSMSNPIQPDLDNGLVFRTSENYDLILKKIVFYVEKVVYKTAYKINFFNIEEVLASGGTQVADIGDLIFSTDTLYLNTGQNNKIEINSAELKYKLPKKIFVTIQLLNYFDTNGEIIKPKKNNLTKLKFQMSTTNDFYARTIDFYTKELSQDLFNINFMIKYDFSNSLHKKPHKSILVTPAIVLYAGKFEE</sequence>
<gene>
    <name evidence="1" type="ORF">HYN48_14070</name>
</gene>